<reference evidence="1" key="1">
    <citation type="submission" date="2021-02" db="EMBL/GenBank/DDBJ databases">
        <authorList>
            <person name="Bekaert M."/>
        </authorList>
    </citation>
    <scope>NUCLEOTIDE SEQUENCE</scope>
    <source>
        <strain evidence="1">IoA-00</strain>
    </source>
</reference>
<keyword evidence="2" id="KW-1185">Reference proteome</keyword>
<dbReference type="EMBL" id="HG994581">
    <property type="protein sequence ID" value="CAF2876564.1"/>
    <property type="molecule type" value="Genomic_DNA"/>
</dbReference>
<dbReference type="AlphaFoldDB" id="A0A7R8CNL6"/>
<proteinExistence type="predicted"/>
<protein>
    <submittedName>
        <fullName evidence="1">(salmon louse) hypothetical protein</fullName>
    </submittedName>
</protein>
<dbReference type="Proteomes" id="UP000675881">
    <property type="component" value="Chromosome 2"/>
</dbReference>
<gene>
    <name evidence="1" type="ORF">LSAA_6870</name>
</gene>
<accession>A0A7R8CNL6</accession>
<organism evidence="1 2">
    <name type="scientific">Lepeophtheirus salmonis</name>
    <name type="common">Salmon louse</name>
    <name type="synonym">Caligus salmonis</name>
    <dbReference type="NCBI Taxonomy" id="72036"/>
    <lineage>
        <taxon>Eukaryota</taxon>
        <taxon>Metazoa</taxon>
        <taxon>Ecdysozoa</taxon>
        <taxon>Arthropoda</taxon>
        <taxon>Crustacea</taxon>
        <taxon>Multicrustacea</taxon>
        <taxon>Hexanauplia</taxon>
        <taxon>Copepoda</taxon>
        <taxon>Siphonostomatoida</taxon>
        <taxon>Caligidae</taxon>
        <taxon>Lepeophtheirus</taxon>
    </lineage>
</organism>
<name>A0A7R8CNL6_LEPSM</name>
<sequence>MAKTTKLPFRHWLKTLFKNTLSAFAASTTTLIDSADNRNFSSLSSAEGSLARYLLMGSLPQSQKECSNLSTLNQRLHPSGTFKEIPNINPRFLRHLYFLFQNIYRR</sequence>
<evidence type="ECO:0000313" key="1">
    <source>
        <dbReference type="EMBL" id="CAF2876564.1"/>
    </source>
</evidence>
<evidence type="ECO:0000313" key="2">
    <source>
        <dbReference type="Proteomes" id="UP000675881"/>
    </source>
</evidence>